<dbReference type="Gene3D" id="3.40.50.300">
    <property type="entry name" value="P-loop containing nucleotide triphosphate hydrolases"/>
    <property type="match status" value="1"/>
</dbReference>
<organism evidence="16">
    <name type="scientific">viral metagenome</name>
    <dbReference type="NCBI Taxonomy" id="1070528"/>
    <lineage>
        <taxon>unclassified sequences</taxon>
        <taxon>metagenomes</taxon>
        <taxon>organismal metagenomes</taxon>
    </lineage>
</organism>
<evidence type="ECO:0000256" key="13">
    <source>
        <dbReference type="ARBA" id="ARBA00023136"/>
    </source>
</evidence>
<evidence type="ECO:0000256" key="1">
    <source>
        <dbReference type="ARBA" id="ARBA00001947"/>
    </source>
</evidence>
<reference evidence="16" key="1">
    <citation type="journal article" date="2020" name="Nature">
        <title>Giant virus diversity and host interactions through global metagenomics.</title>
        <authorList>
            <person name="Schulz F."/>
            <person name="Roux S."/>
            <person name="Paez-Espino D."/>
            <person name="Jungbluth S."/>
            <person name="Walsh D.A."/>
            <person name="Denef V.J."/>
            <person name="McMahon K.D."/>
            <person name="Konstantinidis K.T."/>
            <person name="Eloe-Fadrosh E.A."/>
            <person name="Kyrpides N.C."/>
            <person name="Woyke T."/>
        </authorList>
    </citation>
    <scope>NUCLEOTIDE SEQUENCE</scope>
    <source>
        <strain evidence="16">GVMAG-M-3300009155-2</strain>
    </source>
</reference>
<dbReference type="PROSITE" id="PS00674">
    <property type="entry name" value="AAA"/>
    <property type="match status" value="1"/>
</dbReference>
<keyword evidence="4" id="KW-0645">Protease</keyword>
<evidence type="ECO:0000256" key="11">
    <source>
        <dbReference type="ARBA" id="ARBA00022989"/>
    </source>
</evidence>
<dbReference type="GO" id="GO:0016887">
    <property type="term" value="F:ATP hydrolysis activity"/>
    <property type="evidence" value="ECO:0007669"/>
    <property type="project" value="InterPro"/>
</dbReference>
<keyword evidence="13 14" id="KW-0472">Membrane</keyword>
<dbReference type="Gene3D" id="1.20.58.760">
    <property type="entry name" value="Peptidase M41"/>
    <property type="match status" value="1"/>
</dbReference>
<evidence type="ECO:0000256" key="14">
    <source>
        <dbReference type="SAM" id="Phobius"/>
    </source>
</evidence>
<dbReference type="GO" id="GO:0006508">
    <property type="term" value="P:proteolysis"/>
    <property type="evidence" value="ECO:0007669"/>
    <property type="project" value="UniProtKB-KW"/>
</dbReference>
<dbReference type="InterPro" id="IPR003959">
    <property type="entry name" value="ATPase_AAA_core"/>
</dbReference>
<comment type="similarity">
    <text evidence="3">In the C-terminal section; belongs to the peptidase M41 family.</text>
</comment>
<dbReference type="GO" id="GO:0004176">
    <property type="term" value="F:ATP-dependent peptidase activity"/>
    <property type="evidence" value="ECO:0007669"/>
    <property type="project" value="InterPro"/>
</dbReference>
<dbReference type="PANTHER" id="PTHR23076:SF113">
    <property type="entry name" value="ATP-DEPENDENT ZINC METALLOPROTEASE FTSH 1, CHLOROPLASTIC-RELATED"/>
    <property type="match status" value="1"/>
</dbReference>
<dbReference type="AlphaFoldDB" id="A0A6C0EQ36"/>
<evidence type="ECO:0000256" key="7">
    <source>
        <dbReference type="ARBA" id="ARBA00022741"/>
    </source>
</evidence>
<feature type="transmembrane region" description="Helical" evidence="14">
    <location>
        <begin position="135"/>
        <end position="156"/>
    </location>
</feature>
<evidence type="ECO:0000256" key="4">
    <source>
        <dbReference type="ARBA" id="ARBA00022670"/>
    </source>
</evidence>
<dbReference type="Gene3D" id="1.10.8.60">
    <property type="match status" value="1"/>
</dbReference>
<protein>
    <recommendedName>
        <fullName evidence="15">AAA+ ATPase domain-containing protein</fullName>
    </recommendedName>
</protein>
<keyword evidence="12" id="KW-0482">Metalloprotease</keyword>
<evidence type="ECO:0000256" key="3">
    <source>
        <dbReference type="ARBA" id="ARBA00010044"/>
    </source>
</evidence>
<comment type="subcellular location">
    <subcellularLocation>
        <location evidence="2">Membrane</location>
    </subcellularLocation>
</comment>
<dbReference type="EMBL" id="MN738915">
    <property type="protein sequence ID" value="QHT31098.1"/>
    <property type="molecule type" value="Genomic_DNA"/>
</dbReference>
<evidence type="ECO:0000256" key="9">
    <source>
        <dbReference type="ARBA" id="ARBA00022833"/>
    </source>
</evidence>
<feature type="domain" description="AAA+ ATPase" evidence="15">
    <location>
        <begin position="240"/>
        <end position="379"/>
    </location>
</feature>
<evidence type="ECO:0000256" key="2">
    <source>
        <dbReference type="ARBA" id="ARBA00004370"/>
    </source>
</evidence>
<dbReference type="InterPro" id="IPR000642">
    <property type="entry name" value="Peptidase_M41"/>
</dbReference>
<dbReference type="SUPFAM" id="SSF52540">
    <property type="entry name" value="P-loop containing nucleoside triphosphate hydrolases"/>
    <property type="match status" value="1"/>
</dbReference>
<dbReference type="GO" id="GO:0009535">
    <property type="term" value="C:chloroplast thylakoid membrane"/>
    <property type="evidence" value="ECO:0007669"/>
    <property type="project" value="TreeGrafter"/>
</dbReference>
<evidence type="ECO:0000259" key="15">
    <source>
        <dbReference type="SMART" id="SM00382"/>
    </source>
</evidence>
<dbReference type="CDD" id="cd19501">
    <property type="entry name" value="RecA-like_FtsH"/>
    <property type="match status" value="1"/>
</dbReference>
<dbReference type="GO" id="GO:0046872">
    <property type="term" value="F:metal ion binding"/>
    <property type="evidence" value="ECO:0007669"/>
    <property type="project" value="UniProtKB-KW"/>
</dbReference>
<dbReference type="Pfam" id="PF01434">
    <property type="entry name" value="Peptidase_M41"/>
    <property type="match status" value="1"/>
</dbReference>
<evidence type="ECO:0000313" key="16">
    <source>
        <dbReference type="EMBL" id="QHT31098.1"/>
    </source>
</evidence>
<accession>A0A6C0EQ36</accession>
<dbReference type="FunFam" id="3.40.50.300:FF:000001">
    <property type="entry name" value="ATP-dependent zinc metalloprotease FtsH"/>
    <property type="match status" value="1"/>
</dbReference>
<keyword evidence="10" id="KW-0067">ATP-binding</keyword>
<dbReference type="Pfam" id="PF17862">
    <property type="entry name" value="AAA_lid_3"/>
    <property type="match status" value="1"/>
</dbReference>
<dbReference type="SUPFAM" id="SSF140990">
    <property type="entry name" value="FtsH protease domain-like"/>
    <property type="match status" value="1"/>
</dbReference>
<evidence type="ECO:0000256" key="8">
    <source>
        <dbReference type="ARBA" id="ARBA00022801"/>
    </source>
</evidence>
<evidence type="ECO:0000256" key="5">
    <source>
        <dbReference type="ARBA" id="ARBA00022692"/>
    </source>
</evidence>
<dbReference type="InterPro" id="IPR027417">
    <property type="entry name" value="P-loop_NTPase"/>
</dbReference>
<evidence type="ECO:0000256" key="6">
    <source>
        <dbReference type="ARBA" id="ARBA00022723"/>
    </source>
</evidence>
<evidence type="ECO:0000256" key="10">
    <source>
        <dbReference type="ARBA" id="ARBA00022840"/>
    </source>
</evidence>
<dbReference type="PANTHER" id="PTHR23076">
    <property type="entry name" value="METALLOPROTEASE M41 FTSH"/>
    <property type="match status" value="1"/>
</dbReference>
<dbReference type="GO" id="GO:0005524">
    <property type="term" value="F:ATP binding"/>
    <property type="evidence" value="ECO:0007669"/>
    <property type="project" value="UniProtKB-KW"/>
</dbReference>
<name>A0A6C0EQ36_9ZZZZ</name>
<dbReference type="Pfam" id="PF00004">
    <property type="entry name" value="AAA"/>
    <property type="match status" value="1"/>
</dbReference>
<keyword evidence="9" id="KW-0862">Zinc</keyword>
<keyword evidence="11 14" id="KW-1133">Transmembrane helix</keyword>
<sequence>MCKNSNSFLIRKKYTMYSRIKLVNDDYFNDLNLIHKFNYYFQKDNYNQVIDELTNNKISKVYINNDYKQLVSIDKLTNLNSIQDDSIYNHYHITNINPAVIPNLIAKTSELHVPIYFADFTPPSIINIQNLLSELFVLATYAIPAYILISIVYAFYRGVNSMPKPNNFNKKGSRSNMMGGFGNSGGMSFFENDDAIDALLVKPNVSLTSWVGSPEVIEECKEIVSYLEKKEIYKEIGAEMPKGILLEGPPGTGKTLLAKAIATETNSTFISMSGSEFVELFVGMGAARVRELFETARDNTPCIIFIDEIDAVARQRGAGINMANDEREQTLNQLLYEMDGFNNNTDIVVLAATNRRDVLDKAILRPGRFDRIIRVPVPDKSSREKILSFYLDSKKLEKPFDISSIAELTDGFSGAELKNLINEAAIISARNNYTVIKENYIFDAFEKSIVGLIRNNASVAPMTKTRVSIHESGHTLLVLKFKEYFDFQKVSIQPTYNGAGGYTIFTEKPEIKEGGLYTRDILKKRLMVTMGGKAAESVIYGNDYVSLGAVEDLRQANKLAQRMIGNFGMGDKLEVFFNEDVSDDSSPFLGKTFGTSDKYSQYTKFISDKESLQLVKEAYAEAKQLLLENKDKLISFSELLKESTVVYKGDIIEDYLL</sequence>
<dbReference type="InterPro" id="IPR003593">
    <property type="entry name" value="AAA+_ATPase"/>
</dbReference>
<dbReference type="FunFam" id="1.10.8.60:FF:000001">
    <property type="entry name" value="ATP-dependent zinc metalloprotease FtsH"/>
    <property type="match status" value="1"/>
</dbReference>
<evidence type="ECO:0000256" key="12">
    <source>
        <dbReference type="ARBA" id="ARBA00023049"/>
    </source>
</evidence>
<proteinExistence type="inferred from homology"/>
<keyword evidence="7" id="KW-0547">Nucleotide-binding</keyword>
<keyword evidence="5 14" id="KW-0812">Transmembrane</keyword>
<dbReference type="GO" id="GO:0004222">
    <property type="term" value="F:metalloendopeptidase activity"/>
    <property type="evidence" value="ECO:0007669"/>
    <property type="project" value="InterPro"/>
</dbReference>
<dbReference type="InterPro" id="IPR037219">
    <property type="entry name" value="Peptidase_M41-like"/>
</dbReference>
<comment type="cofactor">
    <cofactor evidence="1">
        <name>Zn(2+)</name>
        <dbReference type="ChEBI" id="CHEBI:29105"/>
    </cofactor>
</comment>
<keyword evidence="6" id="KW-0479">Metal-binding</keyword>
<keyword evidence="8" id="KW-0378">Hydrolase</keyword>
<dbReference type="SMART" id="SM00382">
    <property type="entry name" value="AAA"/>
    <property type="match status" value="1"/>
</dbReference>
<dbReference type="InterPro" id="IPR003960">
    <property type="entry name" value="ATPase_AAA_CS"/>
</dbReference>
<dbReference type="InterPro" id="IPR041569">
    <property type="entry name" value="AAA_lid_3"/>
</dbReference>